<evidence type="ECO:0000256" key="5">
    <source>
        <dbReference type="PROSITE-ProRule" id="PRU01091"/>
    </source>
</evidence>
<dbReference type="InterPro" id="IPR039420">
    <property type="entry name" value="WalR-like"/>
</dbReference>
<dbReference type="GO" id="GO:0032993">
    <property type="term" value="C:protein-DNA complex"/>
    <property type="evidence" value="ECO:0007669"/>
    <property type="project" value="TreeGrafter"/>
</dbReference>
<dbReference type="CDD" id="cd00383">
    <property type="entry name" value="trans_reg_C"/>
    <property type="match status" value="1"/>
</dbReference>
<dbReference type="InterPro" id="IPR011006">
    <property type="entry name" value="CheY-like_superfamily"/>
</dbReference>
<name>A0A254THR0_9BURK</name>
<feature type="domain" description="OmpR/PhoB-type" evidence="7">
    <location>
        <begin position="114"/>
        <end position="213"/>
    </location>
</feature>
<dbReference type="SMART" id="SM00448">
    <property type="entry name" value="REC"/>
    <property type="match status" value="1"/>
</dbReference>
<evidence type="ECO:0000259" key="6">
    <source>
        <dbReference type="PROSITE" id="PS50110"/>
    </source>
</evidence>
<dbReference type="SUPFAM" id="SSF52172">
    <property type="entry name" value="CheY-like"/>
    <property type="match status" value="1"/>
</dbReference>
<dbReference type="GO" id="GO:0005829">
    <property type="term" value="C:cytosol"/>
    <property type="evidence" value="ECO:0007669"/>
    <property type="project" value="TreeGrafter"/>
</dbReference>
<feature type="modified residue" description="4-aspartylphosphate" evidence="4">
    <location>
        <position position="45"/>
    </location>
</feature>
<keyword evidence="3 5" id="KW-0238">DNA-binding</keyword>
<sequence>MRITVMDQDKVLAEAICATLRNAGHQASCTAEQPDGGDCDLLILDIEFDRALSCMHATRTVPVLLLAPRSAEDALVAGLAAGASDYLVKPVRHGEIALRVQVLLRRAYPERHVEEALQFGPYAFDTNAARIAREGRTVDVTQKEFDLALLFFRHIGRPLSRTYIREQVWPGESELPSRTLDTHVSRVRSKLGLRPENGYRLAPVYSFGYQLEQLSV</sequence>
<dbReference type="Pfam" id="PF00486">
    <property type="entry name" value="Trans_reg_C"/>
    <property type="match status" value="1"/>
</dbReference>
<keyword evidence="2" id="KW-0902">Two-component regulatory system</keyword>
<dbReference type="AlphaFoldDB" id="A0A254THR0"/>
<evidence type="ECO:0008006" key="10">
    <source>
        <dbReference type="Google" id="ProtNLM"/>
    </source>
</evidence>
<dbReference type="PROSITE" id="PS51755">
    <property type="entry name" value="OMPR_PHOB"/>
    <property type="match status" value="1"/>
</dbReference>
<evidence type="ECO:0000313" key="9">
    <source>
        <dbReference type="Proteomes" id="UP000197535"/>
    </source>
</evidence>
<feature type="DNA-binding region" description="OmpR/PhoB-type" evidence="5">
    <location>
        <begin position="114"/>
        <end position="213"/>
    </location>
</feature>
<dbReference type="Gene3D" id="3.40.50.2300">
    <property type="match status" value="1"/>
</dbReference>
<dbReference type="Proteomes" id="UP000197535">
    <property type="component" value="Unassembled WGS sequence"/>
</dbReference>
<dbReference type="InterPro" id="IPR001867">
    <property type="entry name" value="OmpR/PhoB-type_DNA-bd"/>
</dbReference>
<dbReference type="EMBL" id="LSTO01000001">
    <property type="protein sequence ID" value="OWW19218.1"/>
    <property type="molecule type" value="Genomic_DNA"/>
</dbReference>
<organism evidence="8 9">
    <name type="scientific">Noviherbaspirillum denitrificans</name>
    <dbReference type="NCBI Taxonomy" id="1968433"/>
    <lineage>
        <taxon>Bacteria</taxon>
        <taxon>Pseudomonadati</taxon>
        <taxon>Pseudomonadota</taxon>
        <taxon>Betaproteobacteria</taxon>
        <taxon>Burkholderiales</taxon>
        <taxon>Oxalobacteraceae</taxon>
        <taxon>Noviherbaspirillum</taxon>
    </lineage>
</organism>
<evidence type="ECO:0000259" key="7">
    <source>
        <dbReference type="PROSITE" id="PS51755"/>
    </source>
</evidence>
<dbReference type="InterPro" id="IPR001789">
    <property type="entry name" value="Sig_transdc_resp-reg_receiver"/>
</dbReference>
<dbReference type="GO" id="GO:0006355">
    <property type="term" value="P:regulation of DNA-templated transcription"/>
    <property type="evidence" value="ECO:0007669"/>
    <property type="project" value="InterPro"/>
</dbReference>
<keyword evidence="1 4" id="KW-0597">Phosphoprotein</keyword>
<protein>
    <recommendedName>
        <fullName evidence="10">Two-component system response regulator</fullName>
    </recommendedName>
</protein>
<dbReference type="SMART" id="SM00862">
    <property type="entry name" value="Trans_reg_C"/>
    <property type="match status" value="1"/>
</dbReference>
<dbReference type="OrthoDB" id="9802426at2"/>
<dbReference type="RefSeq" id="WP_088706135.1">
    <property type="nucleotide sequence ID" value="NZ_LSTO01000001.1"/>
</dbReference>
<dbReference type="PANTHER" id="PTHR48111">
    <property type="entry name" value="REGULATOR OF RPOS"/>
    <property type="match status" value="1"/>
</dbReference>
<dbReference type="InterPro" id="IPR036388">
    <property type="entry name" value="WH-like_DNA-bd_sf"/>
</dbReference>
<feature type="domain" description="Response regulatory" evidence="6">
    <location>
        <begin position="2"/>
        <end position="104"/>
    </location>
</feature>
<gene>
    <name evidence="8" type="ORF">AYR66_06610</name>
</gene>
<evidence type="ECO:0000256" key="3">
    <source>
        <dbReference type="ARBA" id="ARBA00023125"/>
    </source>
</evidence>
<evidence type="ECO:0000256" key="4">
    <source>
        <dbReference type="PROSITE-ProRule" id="PRU00169"/>
    </source>
</evidence>
<dbReference type="GO" id="GO:0000156">
    <property type="term" value="F:phosphorelay response regulator activity"/>
    <property type="evidence" value="ECO:0007669"/>
    <property type="project" value="TreeGrafter"/>
</dbReference>
<proteinExistence type="predicted"/>
<keyword evidence="9" id="KW-1185">Reference proteome</keyword>
<evidence type="ECO:0000256" key="1">
    <source>
        <dbReference type="ARBA" id="ARBA00022553"/>
    </source>
</evidence>
<dbReference type="InterPro" id="IPR016032">
    <property type="entry name" value="Sig_transdc_resp-reg_C-effctor"/>
</dbReference>
<dbReference type="GO" id="GO:0000976">
    <property type="term" value="F:transcription cis-regulatory region binding"/>
    <property type="evidence" value="ECO:0007669"/>
    <property type="project" value="TreeGrafter"/>
</dbReference>
<reference evidence="8 9" key="1">
    <citation type="submission" date="2016-02" db="EMBL/GenBank/DDBJ databases">
        <authorList>
            <person name="Wen L."/>
            <person name="He K."/>
            <person name="Yang H."/>
        </authorList>
    </citation>
    <scope>NUCLEOTIDE SEQUENCE [LARGE SCALE GENOMIC DNA]</scope>
    <source>
        <strain evidence="8 9">TSA40</strain>
    </source>
</reference>
<evidence type="ECO:0000256" key="2">
    <source>
        <dbReference type="ARBA" id="ARBA00023012"/>
    </source>
</evidence>
<comment type="caution">
    <text evidence="8">The sequence shown here is derived from an EMBL/GenBank/DDBJ whole genome shotgun (WGS) entry which is preliminary data.</text>
</comment>
<accession>A0A254THR0</accession>
<evidence type="ECO:0000313" key="8">
    <source>
        <dbReference type="EMBL" id="OWW19218.1"/>
    </source>
</evidence>
<dbReference type="PROSITE" id="PS50110">
    <property type="entry name" value="RESPONSE_REGULATORY"/>
    <property type="match status" value="1"/>
</dbReference>
<dbReference type="SUPFAM" id="SSF46894">
    <property type="entry name" value="C-terminal effector domain of the bipartite response regulators"/>
    <property type="match status" value="1"/>
</dbReference>
<dbReference type="PANTHER" id="PTHR48111:SF40">
    <property type="entry name" value="PHOSPHATE REGULON TRANSCRIPTIONAL REGULATORY PROTEIN PHOB"/>
    <property type="match status" value="1"/>
</dbReference>
<dbReference type="Gene3D" id="1.10.10.10">
    <property type="entry name" value="Winged helix-like DNA-binding domain superfamily/Winged helix DNA-binding domain"/>
    <property type="match status" value="1"/>
</dbReference>